<dbReference type="InterPro" id="IPR015943">
    <property type="entry name" value="WD40/YVTN_repeat-like_dom_sf"/>
</dbReference>
<gene>
    <name evidence="2" type="ORF">G4H13_19975</name>
</gene>
<dbReference type="SUPFAM" id="SSF50998">
    <property type="entry name" value="Quinoprotein alcohol dehydrogenase-like"/>
    <property type="match status" value="1"/>
</dbReference>
<dbReference type="InterPro" id="IPR049945">
    <property type="entry name" value="AAA_22"/>
</dbReference>
<feature type="domain" description="ORC1/DEAH AAA+ ATPase" evidence="1">
    <location>
        <begin position="315"/>
        <end position="433"/>
    </location>
</feature>
<dbReference type="SMART" id="SM00320">
    <property type="entry name" value="WD40"/>
    <property type="match status" value="4"/>
</dbReference>
<dbReference type="InterPro" id="IPR011044">
    <property type="entry name" value="Quino_amine_DH_bsu"/>
</dbReference>
<dbReference type="PANTHER" id="PTHR19855:SF11">
    <property type="entry name" value="RIBOSOME BIOGENESIS PROTEIN WDR12"/>
    <property type="match status" value="1"/>
</dbReference>
<evidence type="ECO:0000313" key="3">
    <source>
        <dbReference type="Proteomes" id="UP000476310"/>
    </source>
</evidence>
<protein>
    <submittedName>
        <fullName evidence="2">WD40 repeat domain-containing protein</fullName>
    </submittedName>
</protein>
<dbReference type="RefSeq" id="WP_164429198.1">
    <property type="nucleotide sequence ID" value="NZ_JAAIKT010000023.1"/>
</dbReference>
<keyword evidence="3" id="KW-1185">Reference proteome</keyword>
<reference evidence="2" key="1">
    <citation type="submission" date="2020-02" db="EMBL/GenBank/DDBJ databases">
        <title>A new Streptomyces sp. for controlling soil-borne diseases.</title>
        <authorList>
            <person name="Li X."/>
            <person name="Tian Y."/>
            <person name="Gao K."/>
        </authorList>
    </citation>
    <scope>NUCLEOTIDE SEQUENCE [LARGE SCALE GENOMIC DNA]</scope>
    <source>
        <strain evidence="2">0250</strain>
    </source>
</reference>
<evidence type="ECO:0000259" key="1">
    <source>
        <dbReference type="Pfam" id="PF13401"/>
    </source>
</evidence>
<sequence length="1490" mass="157529">MSAEELDGIVRRRLIVIAVDGYNDGQEGFKEGIATQVERITGWLADPELGDDRRFEVVRAKHSPRSVDELRAFLHGQNLAAASYKEAVVVYITGHGMRRLSQRHYLMLPKTEEERLLATAFPTSELITAVLDSQSEHVMVLVDSCHAGTLRAELSSLFQDLSDERHRHKGTAVITAGDHFEKPLVGSFTRRVALACERMRDEASGYTGSHLSFAEWEQLLHQVGLNEEGVEKELVSAEWIVPHSPGRAPSACLPNPRYKPLESATSPALRQLMLGSGSLEEFWLERASGRAGADDPGWYFSGRAEPMARVVDFVREGAGVLVVTGAAGSGKSALLARLVTLADAGFAADPKYAAVVAGIPDGLRPGPGAVDVAVLARNKSARVVVEELLSALGGAPNGRELPLQTLLRLLAERSSSGPSGPTSVVIDALDEAEDPLACVGDLIVPLSRLTTVGGIGRAVRLVVGVRSSPAILYASQTALHDERADQLLRKLADALRTEDAAVQILRTDGPDCTADIAAYTATLLCAPQTSPYHGAPEAAEAAARHIAEAVAPSFLDARIAADQLRTAAVRQNLDEAGWLRRLADGTTGLLREDVQAVATATGVSAGLLVTALRATAFAPGAGLPWAEVWPAVTAALASAAYGPDYADPDAADHAIRTLRSGRLTGYLATTEEDDRTVYRPVHQRLTDLLLTGHDWLSAPAATADGPRTHTAAQAAITHALAGLVERARPHLAHPYVRRHFLHHAAAGGILTDREVPLEILAQETSGTLRARLALPLPAGDPERRNLTAAALIEPYADAGTDYASRLGSIAFHRGVRGPGGMDEMWVSTLGGLPVTPSWGRWAARVNVLAPAPGQTNALCVVPTLDGRQLIAVAAEAGGVRIWDARTGRHVADLDTGPVHRLRTILATGGRTFLVTLGQHDVWIYDPVSGQPIAQTPLPRSHDVHVLADGPALWKLCVLTSRGAFVWRPRANKLFEAPGFPHDIIREYDRGQAPFRRLTTVVRRRSGEALVAVCCEDGIRLWDPVSGMTVGPSFGGGQVSGVVGVARLDNADEDLLIAESPNPLVPLQVWNPFTAQPVARTREGGSTAVAGPEGTAFAYVARGRIVLQGVGTDSARSFDADIKSVDALAVLEDPAGPRVVSAGPQGIRIWDPGFDGPLYEDGLTESVYRGPSLEQHRRRAPTWSVCRSLLSATGEAPGGDVLVLATRSGLDVHSATTGTLLKRIGTGLVSQVLPLVPAGTRVAVSDPKGDLSIWDLISGQMVMTSRKDLSRSILSSCVAWTAAGLPMSVSMGTTGHIRDLTSVVLDPEAGRSTASTVPLSADIGESPVHLLGALPPSPSGDVVVVAGVGQEVVLIEVASGRPTGALPCWDHRGGHGSVLYSLQSDSNPLLVMSNGTHIGVWDVGTRTRITAWESPDTFAMTGLPALNGRTLLVSGGASGVRIWDPRTGDLVHTVLTGAPVHGIATGEGPSGMLHLYGPAGLVTLSVDARLL</sequence>
<name>A0A6G4AHA4_9ACTN</name>
<dbReference type="EMBL" id="JAAIKT010000023">
    <property type="protein sequence ID" value="NEW72620.1"/>
    <property type="molecule type" value="Genomic_DNA"/>
</dbReference>
<organism evidence="2 3">
    <name type="scientific">Streptomyces rhizosphaericus</name>
    <dbReference type="NCBI Taxonomy" id="114699"/>
    <lineage>
        <taxon>Bacteria</taxon>
        <taxon>Bacillati</taxon>
        <taxon>Actinomycetota</taxon>
        <taxon>Actinomycetes</taxon>
        <taxon>Kitasatosporales</taxon>
        <taxon>Streptomycetaceae</taxon>
        <taxon>Streptomyces</taxon>
        <taxon>Streptomyces violaceusniger group</taxon>
    </lineage>
</organism>
<proteinExistence type="predicted"/>
<accession>A0A6G4AHA4</accession>
<dbReference type="PANTHER" id="PTHR19855">
    <property type="entry name" value="WD40 REPEAT PROTEIN 12, 37"/>
    <property type="match status" value="1"/>
</dbReference>
<comment type="caution">
    <text evidence="2">The sequence shown here is derived from an EMBL/GenBank/DDBJ whole genome shotgun (WGS) entry which is preliminary data.</text>
</comment>
<dbReference type="SUPFAM" id="SSF50969">
    <property type="entry name" value="YVTN repeat-like/Quinoprotein amine dehydrogenase"/>
    <property type="match status" value="1"/>
</dbReference>
<dbReference type="Proteomes" id="UP000476310">
    <property type="component" value="Unassembled WGS sequence"/>
</dbReference>
<dbReference type="InterPro" id="IPR011047">
    <property type="entry name" value="Quinoprotein_ADH-like_sf"/>
</dbReference>
<evidence type="ECO:0000313" key="2">
    <source>
        <dbReference type="EMBL" id="NEW72620.1"/>
    </source>
</evidence>
<dbReference type="Gene3D" id="2.130.10.10">
    <property type="entry name" value="YVTN repeat-like/Quinoprotein amine dehydrogenase"/>
    <property type="match status" value="3"/>
</dbReference>
<dbReference type="InterPro" id="IPR001680">
    <property type="entry name" value="WD40_rpt"/>
</dbReference>
<dbReference type="GO" id="GO:0016887">
    <property type="term" value="F:ATP hydrolysis activity"/>
    <property type="evidence" value="ECO:0007669"/>
    <property type="project" value="InterPro"/>
</dbReference>
<dbReference type="Pfam" id="PF13401">
    <property type="entry name" value="AAA_22"/>
    <property type="match status" value="1"/>
</dbReference>